<reference evidence="1 2" key="1">
    <citation type="submission" date="2013-09" db="EMBL/GenBank/DDBJ databases">
        <title>High correlation between genotypes and phenotypes of environmental bacteria Comamonas testosteroni strains.</title>
        <authorList>
            <person name="Liu L."/>
            <person name="Zhu W."/>
            <person name="Xia X."/>
            <person name="Xu B."/>
            <person name="Luo M."/>
            <person name="Wang G."/>
        </authorList>
    </citation>
    <scope>NUCLEOTIDE SEQUENCE [LARGE SCALE GENOMIC DNA]</scope>
    <source>
        <strain evidence="1 2">JL14</strain>
    </source>
</reference>
<sequence length="284" mass="30936">MTSFIAWSGADTHGTSSLYFASDSRISWDKFGVNRWDTGAKVLASKNHPELFGYTGYALLPFTVLTQACTAIDAGLRDPQAEKSADGKCDWLSARIEEQTRAHPALPDSDFTILYGVRSGTRTYIQRKGNGNEPPVHDPSDPRATFTLYVMTWNAASGVFKSKRYPVPHSGSAIVCLSGTGADGIQTAQDVWRKSSSSGTSRTMFSSLCDALRKGDDKQSGGAPQLVGLYRKENGRTIGVVTQAGAFFQGVPFRSHPGDAVEWRNESFDVVDSQGLPIKRRRRG</sequence>
<proteinExistence type="predicted"/>
<accession>A0A0E3BFN8</accession>
<dbReference type="EMBL" id="AWTN01000094">
    <property type="protein sequence ID" value="KGG90987.1"/>
    <property type="molecule type" value="Genomic_DNA"/>
</dbReference>
<gene>
    <name evidence="1" type="ORF">P245_14320</name>
</gene>
<dbReference type="Proteomes" id="UP000029567">
    <property type="component" value="Unassembled WGS sequence"/>
</dbReference>
<dbReference type="RefSeq" id="WP_034379908.1">
    <property type="nucleotide sequence ID" value="NZ_AWTN01000094.1"/>
</dbReference>
<organism evidence="1 2">
    <name type="scientific">Comamonas thiooxydans</name>
    <dbReference type="NCBI Taxonomy" id="363952"/>
    <lineage>
        <taxon>Bacteria</taxon>
        <taxon>Pseudomonadati</taxon>
        <taxon>Pseudomonadota</taxon>
        <taxon>Betaproteobacteria</taxon>
        <taxon>Burkholderiales</taxon>
        <taxon>Comamonadaceae</taxon>
        <taxon>Comamonas</taxon>
    </lineage>
</organism>
<protein>
    <submittedName>
        <fullName evidence="1">Uncharacterized protein</fullName>
    </submittedName>
</protein>
<evidence type="ECO:0000313" key="2">
    <source>
        <dbReference type="Proteomes" id="UP000029567"/>
    </source>
</evidence>
<dbReference type="AlphaFoldDB" id="A0A0E3BFN8"/>
<name>A0A0E3BFN8_9BURK</name>
<comment type="caution">
    <text evidence="1">The sequence shown here is derived from an EMBL/GenBank/DDBJ whole genome shotgun (WGS) entry which is preliminary data.</text>
</comment>
<evidence type="ECO:0000313" key="1">
    <source>
        <dbReference type="EMBL" id="KGG90987.1"/>
    </source>
</evidence>